<dbReference type="Proteomes" id="UP000007383">
    <property type="component" value="Chromosome"/>
</dbReference>
<keyword evidence="3" id="KW-0285">Flavoprotein</keyword>
<dbReference type="HOGENOM" id="CLU_003291_4_4_12"/>
<dbReference type="InterPro" id="IPR050260">
    <property type="entry name" value="FAD-bd_OxRdtase"/>
</dbReference>
<dbReference type="SUPFAM" id="SSF51905">
    <property type="entry name" value="FAD/NAD(P)-binding domain"/>
    <property type="match status" value="2"/>
</dbReference>
<evidence type="ECO:0000256" key="1">
    <source>
        <dbReference type="ARBA" id="ARBA00001974"/>
    </source>
</evidence>
<keyword evidence="7" id="KW-1185">Reference proteome</keyword>
<comment type="cofactor">
    <cofactor evidence="1">
        <name>FAD</name>
        <dbReference type="ChEBI" id="CHEBI:57692"/>
    </cofactor>
</comment>
<dbReference type="PANTHER" id="PTHR43429:SF3">
    <property type="entry name" value="NITRITE REDUCTASE [NAD(P)H]"/>
    <property type="match status" value="1"/>
</dbReference>
<dbReference type="AlphaFoldDB" id="H9UHX9"/>
<sequence>MKTRYSYVIVGAGAAGMAAARVIREKDAQAPLLVISDEDRLPYHRTKLSKNLVEGFERDEFALEGAEFWKPAGVDLMTDVQVLGIDSDTRTLALSDGGEVGFDKLLLATGGRPRLPRRYGIDTDELVVLRTAAEAEALMTACEGAESAVIAGDGVLGVELADQLARRGLRVVLGTRSARPMEKRLSARASKLLATELAGLGVELQTGAELVRVEQNRPGVPLPKLSVSLGNGKSHGEGEYNADIVAVAYGIEPSVGVAEQAGLAVDRGILVDDRLATSVEGIYAAGDCAQHPDGSMTGVWRAADAQGTVAGLNLVGETETWRSPVFLLKFFVNDTMFCTVNVPQDPEQYDLVECEHNDIYQGWYCLEGKVRGVVMVNDPDRLFEYEAVVREQLPLEQAQERLKIC</sequence>
<evidence type="ECO:0000313" key="7">
    <source>
        <dbReference type="Proteomes" id="UP000007383"/>
    </source>
</evidence>
<dbReference type="PANTHER" id="PTHR43429">
    <property type="entry name" value="PYRIDINE NUCLEOTIDE-DISULFIDE OXIDOREDUCTASE DOMAIN-CONTAINING"/>
    <property type="match status" value="1"/>
</dbReference>
<dbReference type="OrthoDB" id="368295at2"/>
<dbReference type="EMBL" id="CP003282">
    <property type="protein sequence ID" value="AFG37122.1"/>
    <property type="molecule type" value="Genomic_DNA"/>
</dbReference>
<dbReference type="Pfam" id="PF07992">
    <property type="entry name" value="Pyr_redox_2"/>
    <property type="match status" value="1"/>
</dbReference>
<dbReference type="PATRIC" id="fig|889378.3.peg.1036"/>
<accession>H9UHX9</accession>
<dbReference type="PRINTS" id="PR00411">
    <property type="entry name" value="PNDRDTASEI"/>
</dbReference>
<organism evidence="6 7">
    <name type="scientific">Spirochaeta africana (strain ATCC 700263 / DSM 8902 / Z-7692)</name>
    <dbReference type="NCBI Taxonomy" id="889378"/>
    <lineage>
        <taxon>Bacteria</taxon>
        <taxon>Pseudomonadati</taxon>
        <taxon>Spirochaetota</taxon>
        <taxon>Spirochaetia</taxon>
        <taxon>Spirochaetales</taxon>
        <taxon>Spirochaetaceae</taxon>
        <taxon>Spirochaeta</taxon>
    </lineage>
</organism>
<name>H9UHX9_SPIAZ</name>
<reference evidence="7" key="1">
    <citation type="journal article" date="2013" name="Stand. Genomic Sci.">
        <title>Complete genome sequence of the halophilic bacterium Spirochaeta africana type strain (Z-7692(T)) from the alkaline Lake Magadi in the East African Rift.</title>
        <authorList>
            <person name="Liolos K."/>
            <person name="Abt B."/>
            <person name="Scheuner C."/>
            <person name="Teshima H."/>
            <person name="Held B."/>
            <person name="Lapidus A."/>
            <person name="Nolan M."/>
            <person name="Lucas S."/>
            <person name="Deshpande S."/>
            <person name="Cheng J.F."/>
            <person name="Tapia R."/>
            <person name="Goodwin L.A."/>
            <person name="Pitluck S."/>
            <person name="Pagani I."/>
            <person name="Ivanova N."/>
            <person name="Mavromatis K."/>
            <person name="Mikhailova N."/>
            <person name="Huntemann M."/>
            <person name="Pati A."/>
            <person name="Chen A."/>
            <person name="Palaniappan K."/>
            <person name="Land M."/>
            <person name="Rohde M."/>
            <person name="Tindall B.J."/>
            <person name="Detter J.C."/>
            <person name="Goker M."/>
            <person name="Bristow J."/>
            <person name="Eisen J.A."/>
            <person name="Markowitz V."/>
            <person name="Hugenholtz P."/>
            <person name="Woyke T."/>
            <person name="Klenk H.P."/>
            <person name="Kyrpides N.C."/>
        </authorList>
    </citation>
    <scope>NUCLEOTIDE SEQUENCE</scope>
    <source>
        <strain evidence="7">ATCC 700263 / DSM 8902 / Z-7692</strain>
    </source>
</reference>
<evidence type="ECO:0000313" key="6">
    <source>
        <dbReference type="EMBL" id="AFG37122.1"/>
    </source>
</evidence>
<dbReference type="PRINTS" id="PR00368">
    <property type="entry name" value="FADPNR"/>
</dbReference>
<dbReference type="eggNOG" id="COG1251">
    <property type="taxonomic scope" value="Bacteria"/>
</dbReference>
<dbReference type="InterPro" id="IPR036188">
    <property type="entry name" value="FAD/NAD-bd_sf"/>
</dbReference>
<dbReference type="STRING" id="889378.Spiaf_1035"/>
<dbReference type="GO" id="GO:0016491">
    <property type="term" value="F:oxidoreductase activity"/>
    <property type="evidence" value="ECO:0007669"/>
    <property type="project" value="InterPro"/>
</dbReference>
<evidence type="ECO:0000256" key="3">
    <source>
        <dbReference type="ARBA" id="ARBA00022630"/>
    </source>
</evidence>
<dbReference type="InterPro" id="IPR023753">
    <property type="entry name" value="FAD/NAD-binding_dom"/>
</dbReference>
<evidence type="ECO:0000256" key="2">
    <source>
        <dbReference type="ARBA" id="ARBA00006442"/>
    </source>
</evidence>
<proteinExistence type="inferred from homology"/>
<comment type="similarity">
    <text evidence="2">Belongs to the FAD-dependent oxidoreductase family.</text>
</comment>
<keyword evidence="4" id="KW-0274">FAD</keyword>
<gene>
    <name evidence="6" type="ordered locus">Spiaf_1035</name>
</gene>
<dbReference type="Gene3D" id="3.50.50.60">
    <property type="entry name" value="FAD/NAD(P)-binding domain"/>
    <property type="match status" value="2"/>
</dbReference>
<feature type="domain" description="FAD/NAD(P)-binding" evidence="5">
    <location>
        <begin position="5"/>
        <end position="294"/>
    </location>
</feature>
<dbReference type="KEGG" id="sfc:Spiaf_1035"/>
<dbReference type="RefSeq" id="WP_014455114.1">
    <property type="nucleotide sequence ID" value="NC_017098.1"/>
</dbReference>
<protein>
    <submittedName>
        <fullName evidence="6">NAD(P)H-nitrite reductase</fullName>
    </submittedName>
</protein>
<evidence type="ECO:0000259" key="5">
    <source>
        <dbReference type="Pfam" id="PF07992"/>
    </source>
</evidence>
<evidence type="ECO:0000256" key="4">
    <source>
        <dbReference type="ARBA" id="ARBA00022827"/>
    </source>
</evidence>